<organism evidence="1 2">
    <name type="scientific">Pseudotamlana agarivorans</name>
    <dbReference type="NCBI Taxonomy" id="481183"/>
    <lineage>
        <taxon>Bacteria</taxon>
        <taxon>Pseudomonadati</taxon>
        <taxon>Bacteroidota</taxon>
        <taxon>Flavobacteriia</taxon>
        <taxon>Flavobacteriales</taxon>
        <taxon>Flavobacteriaceae</taxon>
        <taxon>Pseudotamlana</taxon>
    </lineage>
</organism>
<evidence type="ECO:0000313" key="1">
    <source>
        <dbReference type="EMBL" id="MBU2949338.1"/>
    </source>
</evidence>
<feature type="non-terminal residue" evidence="1">
    <location>
        <position position="94"/>
    </location>
</feature>
<reference evidence="1" key="1">
    <citation type="submission" date="2021-05" db="EMBL/GenBank/DDBJ databases">
        <title>Draft genomes of bacteria isolated from model marine particles.</title>
        <authorList>
            <person name="Datta M.S."/>
            <person name="Schwartzman J.A."/>
            <person name="Enke T.N."/>
            <person name="Saavedra J."/>
            <person name="Cermak N."/>
            <person name="Cordero O.X."/>
        </authorList>
    </citation>
    <scope>NUCLEOTIDE SEQUENCE</scope>
    <source>
        <strain evidence="1">I2M19</strain>
    </source>
</reference>
<proteinExistence type="predicted"/>
<feature type="non-terminal residue" evidence="1">
    <location>
        <position position="1"/>
    </location>
</feature>
<protein>
    <submittedName>
        <fullName evidence="1">Uncharacterized protein</fullName>
    </submittedName>
</protein>
<name>A0ACC5U4U3_9FLAO</name>
<comment type="caution">
    <text evidence="1">The sequence shown here is derived from an EMBL/GenBank/DDBJ whole genome shotgun (WGS) entry which is preliminary data.</text>
</comment>
<keyword evidence="2" id="KW-1185">Reference proteome</keyword>
<accession>A0ACC5U4U3</accession>
<sequence length="94" mass="9862">NTATCSFNVIVEDEIPVDCRINDTTNPTASHPSPIYVSCSGAIPTEDISVVIDEADNCTANPTVAFVGDVSDGNINPEVITRTYSVTDEAGNSI</sequence>
<evidence type="ECO:0000313" key="2">
    <source>
        <dbReference type="Proteomes" id="UP001647509"/>
    </source>
</evidence>
<dbReference type="EMBL" id="JAHKPD010000006">
    <property type="protein sequence ID" value="MBU2949338.1"/>
    <property type="molecule type" value="Genomic_DNA"/>
</dbReference>
<gene>
    <name evidence="1" type="ORF">KO493_01330</name>
</gene>
<dbReference type="Proteomes" id="UP001647509">
    <property type="component" value="Unassembled WGS sequence"/>
</dbReference>